<protein>
    <recommendedName>
        <fullName evidence="10">KASH domain-containing protein</fullName>
    </recommendedName>
</protein>
<proteinExistence type="inferred from homology"/>
<evidence type="ECO:0000313" key="11">
    <source>
        <dbReference type="EMBL" id="CAG9835632.1"/>
    </source>
</evidence>
<keyword evidence="7" id="KW-0539">Nucleus</keyword>
<dbReference type="Proteomes" id="UP001153709">
    <property type="component" value="Chromosome 6"/>
</dbReference>
<comment type="similarity">
    <text evidence="2">Belongs to the nesprin family.</text>
</comment>
<evidence type="ECO:0000256" key="3">
    <source>
        <dbReference type="ARBA" id="ARBA00022692"/>
    </source>
</evidence>
<evidence type="ECO:0000256" key="8">
    <source>
        <dbReference type="PROSITE-ProRule" id="PRU00385"/>
    </source>
</evidence>
<dbReference type="GO" id="GO:0034993">
    <property type="term" value="C:meiotic nuclear membrane microtubule tethering complex"/>
    <property type="evidence" value="ECO:0007669"/>
    <property type="project" value="TreeGrafter"/>
</dbReference>
<feature type="compositionally biased region" description="Low complexity" evidence="9">
    <location>
        <begin position="1190"/>
        <end position="1200"/>
    </location>
</feature>
<reference evidence="11" key="1">
    <citation type="submission" date="2022-01" db="EMBL/GenBank/DDBJ databases">
        <authorList>
            <person name="King R."/>
        </authorList>
    </citation>
    <scope>NUCLEOTIDE SEQUENCE</scope>
</reference>
<dbReference type="EMBL" id="OU898281">
    <property type="protein sequence ID" value="CAG9835632.1"/>
    <property type="molecule type" value="Genomic_DNA"/>
</dbReference>
<dbReference type="GO" id="GO:0005640">
    <property type="term" value="C:nuclear outer membrane"/>
    <property type="evidence" value="ECO:0007669"/>
    <property type="project" value="TreeGrafter"/>
</dbReference>
<dbReference type="Pfam" id="PF00435">
    <property type="entry name" value="Spectrin"/>
    <property type="match status" value="2"/>
</dbReference>
<evidence type="ECO:0000256" key="5">
    <source>
        <dbReference type="ARBA" id="ARBA00022989"/>
    </source>
</evidence>
<dbReference type="InterPro" id="IPR012315">
    <property type="entry name" value="KASH"/>
</dbReference>
<dbReference type="InterPro" id="IPR018159">
    <property type="entry name" value="Spectrin/alpha-actinin"/>
</dbReference>
<dbReference type="FunFam" id="1.20.58.60:FF:000171">
    <property type="entry name" value="Uncharacterized protein, isoform B"/>
    <property type="match status" value="1"/>
</dbReference>
<dbReference type="OrthoDB" id="6618337at2759"/>
<dbReference type="InterPro" id="IPR002017">
    <property type="entry name" value="Spectrin_repeat"/>
</dbReference>
<accession>A0A9N9T4U9</accession>
<keyword evidence="5" id="KW-1133">Transmembrane helix</keyword>
<dbReference type="PANTHER" id="PTHR47535:SF1">
    <property type="entry name" value="NESPRIN-1"/>
    <property type="match status" value="1"/>
</dbReference>
<organism evidence="11 12">
    <name type="scientific">Diabrotica balteata</name>
    <name type="common">Banded cucumber beetle</name>
    <dbReference type="NCBI Taxonomy" id="107213"/>
    <lineage>
        <taxon>Eukaryota</taxon>
        <taxon>Metazoa</taxon>
        <taxon>Ecdysozoa</taxon>
        <taxon>Arthropoda</taxon>
        <taxon>Hexapoda</taxon>
        <taxon>Insecta</taxon>
        <taxon>Pterygota</taxon>
        <taxon>Neoptera</taxon>
        <taxon>Endopterygota</taxon>
        <taxon>Coleoptera</taxon>
        <taxon>Polyphaga</taxon>
        <taxon>Cucujiformia</taxon>
        <taxon>Chrysomeloidea</taxon>
        <taxon>Chrysomelidae</taxon>
        <taxon>Galerucinae</taxon>
        <taxon>Diabroticina</taxon>
        <taxon>Diabroticites</taxon>
        <taxon>Diabrotica</taxon>
    </lineage>
</organism>
<feature type="topological domain" description="Cytoplasmic" evidence="8">
    <location>
        <begin position="1"/>
        <end position="1224"/>
    </location>
</feature>
<dbReference type="SMART" id="SM00150">
    <property type="entry name" value="SPEC"/>
    <property type="match status" value="8"/>
</dbReference>
<dbReference type="SUPFAM" id="SSF46966">
    <property type="entry name" value="Spectrin repeat"/>
    <property type="match status" value="7"/>
</dbReference>
<dbReference type="GO" id="GO:0051015">
    <property type="term" value="F:actin filament binding"/>
    <property type="evidence" value="ECO:0007669"/>
    <property type="project" value="TreeGrafter"/>
</dbReference>
<name>A0A9N9T4U9_DIABA</name>
<dbReference type="CDD" id="cd00176">
    <property type="entry name" value="SPEC"/>
    <property type="match status" value="2"/>
</dbReference>
<evidence type="ECO:0000256" key="6">
    <source>
        <dbReference type="ARBA" id="ARBA00023136"/>
    </source>
</evidence>
<evidence type="ECO:0000313" key="12">
    <source>
        <dbReference type="Proteomes" id="UP001153709"/>
    </source>
</evidence>
<keyword evidence="4" id="KW-0677">Repeat</keyword>
<dbReference type="GO" id="GO:0007097">
    <property type="term" value="P:nuclear migration"/>
    <property type="evidence" value="ECO:0007669"/>
    <property type="project" value="TreeGrafter"/>
</dbReference>
<evidence type="ECO:0000256" key="7">
    <source>
        <dbReference type="ARBA" id="ARBA00023242"/>
    </source>
</evidence>
<evidence type="ECO:0000256" key="1">
    <source>
        <dbReference type="ARBA" id="ARBA00004126"/>
    </source>
</evidence>
<feature type="domain" description="KASH" evidence="10">
    <location>
        <begin position="1216"/>
        <end position="1275"/>
    </location>
</feature>
<evidence type="ECO:0000259" key="10">
    <source>
        <dbReference type="PROSITE" id="PS51049"/>
    </source>
</evidence>
<evidence type="ECO:0000256" key="2">
    <source>
        <dbReference type="ARBA" id="ARBA00008619"/>
    </source>
</evidence>
<dbReference type="Gene3D" id="1.20.58.60">
    <property type="match status" value="5"/>
</dbReference>
<dbReference type="Pfam" id="PF10541">
    <property type="entry name" value="KASH"/>
    <property type="match status" value="1"/>
</dbReference>
<dbReference type="SMART" id="SM01249">
    <property type="entry name" value="KASH"/>
    <property type="match status" value="1"/>
</dbReference>
<comment type="subcellular location">
    <subcellularLocation>
        <location evidence="1">Nucleus membrane</location>
    </subcellularLocation>
</comment>
<feature type="region of interest" description="Disordered" evidence="9">
    <location>
        <begin position="1183"/>
        <end position="1202"/>
    </location>
</feature>
<dbReference type="PROSITE" id="PS51049">
    <property type="entry name" value="KASH"/>
    <property type="match status" value="1"/>
</dbReference>
<dbReference type="InterPro" id="IPR052403">
    <property type="entry name" value="LINC-complex_assoc"/>
</dbReference>
<evidence type="ECO:0000256" key="9">
    <source>
        <dbReference type="SAM" id="MobiDB-lite"/>
    </source>
</evidence>
<keyword evidence="12" id="KW-1185">Reference proteome</keyword>
<feature type="topological domain" description="Perinuclear space" evidence="8">
    <location>
        <begin position="1246"/>
        <end position="1275"/>
    </location>
</feature>
<sequence length="1275" mass="146968">MNVQQFLQGTIPGDYHSLSDHQHLCQIHQNLLTTQQNVLQPAGKGDQLASGLVESSVMEQFNSLTNLHNETLSRILDRHAEVQNRLDAWEKYNGDQNKLLNWLKGIEKERERMQLRYMHIRRIPKLLSRIQNLLDKVPQGEDQADDLQRQQNQLLQFCDDALATSIRMEHVAIKQRLSNLQAGLDTWKQFLDRITILVKTYEDTVFRIQKEFDEIQEIINETVLHQQTSHSVLSNKLDILRNTKDRLTATSNTLQQLSQMQEQLKECLSPSDMKTINQKMWLLRHQHDDLEHQLANLCLQLEEKLGIRSMFEARHTKFITWVNDVEKRLNQDYDMNQTLLEPKELLRKLETELQAEMALKEREYNWLVKTGKDIYESCGEEYADVTAKQIIQTRTEEVVDEWDRLDQIGKSRFNKINDLMQTIFQLEERIAEIRAWLTQIEIQLAKPLVFEGCTQEVIDRKLQEHDKLKKSIENKSGNISEVLNLCDLVLNDPDINKANFSTENISNAVVNIEKRWKIVCGQSAERKRKINLIWKLLQEVTKLSERDERWVSEKEKALNNLDKPTSSLGKDEIQKLIYEVETEIKDIESHEPAFQILSQTYSKLNTAPGIEPKNIQELTSRTRVIIVRWENLLPKARAILNQLQTELAPFREFSVAHEDAIVGLTKLDAQVTELQHLLPEKVSPQERLKKLNEIEKQLTLQTPNLENADKLGLQIMKKSTTKEVELIQEMIDEYQILCRNLHERITYIKTEIETIIIESRPQEVDESVQVETLKFERDSAVQVNTLPPQLQKMTSISAKDAYLVELEAALEECKANLRQLEENVNKEIPKQGSAELPTSSKKIANMSASCLTSTELIKHLHDLLINECEATDIEAYSEEVIELLERFRILLVRAKDKEQKLRELRTAACDAYNLLCTHEAGRILCPLCTKRNWAQLDNDLWRLEKWLQVAEGTQKTQKNPPSNIEYLEDVIQDHREFLLDLDSHKSIVRSLNIVGTHLADHSEDTSKADELRVRLETDNRRWDVICHHATAWQVQLQRALMNNQQFHSIISELCIWLEKNEKKIRASEPVDLTAPHDIIEAKYQRFLDLRVELERCEPRVLSLQEAANQLFREEAPEGSSTIYRRLTELRLKLQSLIKLTGVYTLKLGAVLGRDPNAIGYSASSASTSGLPLQSLNYDLLDHPSQDRPDASSADAAAYNGSDDESEINTSVLRRGCRFLGRVVRASVPIQAVMLLMLGAASLVPFSEDDYACSLVNSIANSLTPTLRYDNGPPPI</sequence>
<keyword evidence="3 8" id="KW-0812">Transmembrane</keyword>
<dbReference type="GO" id="GO:0005737">
    <property type="term" value="C:cytoplasm"/>
    <property type="evidence" value="ECO:0007669"/>
    <property type="project" value="TreeGrafter"/>
</dbReference>
<keyword evidence="6 8" id="KW-0472">Membrane</keyword>
<evidence type="ECO:0000256" key="4">
    <source>
        <dbReference type="ARBA" id="ARBA00022737"/>
    </source>
</evidence>
<dbReference type="AlphaFoldDB" id="A0A9N9T4U9"/>
<gene>
    <name evidence="11" type="ORF">DIABBA_LOCUS8808</name>
</gene>
<dbReference type="PANTHER" id="PTHR47535">
    <property type="entry name" value="MUSCLE-SPECIFIC PROTEIN 300 KDA, ISOFORM G"/>
    <property type="match status" value="1"/>
</dbReference>